<comment type="catalytic activity">
    <reaction evidence="5">
        <text>3'-dephospho-CoA + ATP = ADP + CoA + H(+)</text>
        <dbReference type="Rhea" id="RHEA:18245"/>
        <dbReference type="ChEBI" id="CHEBI:15378"/>
        <dbReference type="ChEBI" id="CHEBI:30616"/>
        <dbReference type="ChEBI" id="CHEBI:57287"/>
        <dbReference type="ChEBI" id="CHEBI:57328"/>
        <dbReference type="ChEBI" id="CHEBI:456216"/>
        <dbReference type="EC" id="2.7.1.24"/>
    </reaction>
</comment>
<evidence type="ECO:0000256" key="3">
    <source>
        <dbReference type="ARBA" id="ARBA00022840"/>
    </source>
</evidence>
<dbReference type="Gene3D" id="3.40.50.300">
    <property type="entry name" value="P-loop containing nucleotide triphosphate hydrolases"/>
    <property type="match status" value="1"/>
</dbReference>
<keyword evidence="2 5" id="KW-0547">Nucleotide-binding</keyword>
<dbReference type="Proteomes" id="UP000178187">
    <property type="component" value="Unassembled WGS sequence"/>
</dbReference>
<comment type="pathway">
    <text evidence="5">Cofactor biosynthesis; coenzyme A biosynthesis; CoA from (R)-pantothenate: step 5/5.</text>
</comment>
<dbReference type="GO" id="GO:0005524">
    <property type="term" value="F:ATP binding"/>
    <property type="evidence" value="ECO:0007669"/>
    <property type="project" value="UniProtKB-UniRule"/>
</dbReference>
<evidence type="ECO:0000313" key="7">
    <source>
        <dbReference type="EMBL" id="OGW97484.1"/>
    </source>
</evidence>
<dbReference type="EMBL" id="MHFR01000042">
    <property type="protein sequence ID" value="OGW97484.1"/>
    <property type="molecule type" value="Genomic_DNA"/>
</dbReference>
<keyword evidence="3 5" id="KW-0067">ATP-binding</keyword>
<dbReference type="PANTHER" id="PTHR10695">
    <property type="entry name" value="DEPHOSPHO-COA KINASE-RELATED"/>
    <property type="match status" value="1"/>
</dbReference>
<keyword evidence="5" id="KW-0963">Cytoplasm</keyword>
<dbReference type="AlphaFoldDB" id="A0A1G1KX43"/>
<reference evidence="7 8" key="1">
    <citation type="journal article" date="2016" name="Nat. Commun.">
        <title>Thousands of microbial genomes shed light on interconnected biogeochemical processes in an aquifer system.</title>
        <authorList>
            <person name="Anantharaman K."/>
            <person name="Brown C.T."/>
            <person name="Hug L.A."/>
            <person name="Sharon I."/>
            <person name="Castelle C.J."/>
            <person name="Probst A.J."/>
            <person name="Thomas B.C."/>
            <person name="Singh A."/>
            <person name="Wilkins M.J."/>
            <person name="Karaoz U."/>
            <person name="Brodie E.L."/>
            <person name="Williams K.H."/>
            <person name="Hubbard S.S."/>
            <person name="Banfield J.F."/>
        </authorList>
    </citation>
    <scope>NUCLEOTIDE SEQUENCE [LARGE SCALE GENOMIC DNA]</scope>
</reference>
<evidence type="ECO:0000256" key="2">
    <source>
        <dbReference type="ARBA" id="ARBA00022741"/>
    </source>
</evidence>
<keyword evidence="4 5" id="KW-0173">Coenzyme A biosynthesis</keyword>
<comment type="subcellular location">
    <subcellularLocation>
        <location evidence="5">Cytoplasm</location>
    </subcellularLocation>
</comment>
<keyword evidence="5" id="KW-0808">Transferase</keyword>
<evidence type="ECO:0000256" key="5">
    <source>
        <dbReference type="HAMAP-Rule" id="MF_00376"/>
    </source>
</evidence>
<dbReference type="EC" id="2.7.1.24" evidence="5 6"/>
<dbReference type="GO" id="GO:0004140">
    <property type="term" value="F:dephospho-CoA kinase activity"/>
    <property type="evidence" value="ECO:0007669"/>
    <property type="project" value="UniProtKB-UniRule"/>
</dbReference>
<dbReference type="PANTHER" id="PTHR10695:SF46">
    <property type="entry name" value="BIFUNCTIONAL COENZYME A SYNTHASE-RELATED"/>
    <property type="match status" value="1"/>
</dbReference>
<dbReference type="GO" id="GO:0005737">
    <property type="term" value="C:cytoplasm"/>
    <property type="evidence" value="ECO:0007669"/>
    <property type="project" value="UniProtKB-SubCell"/>
</dbReference>
<evidence type="ECO:0000256" key="6">
    <source>
        <dbReference type="NCBIfam" id="TIGR00152"/>
    </source>
</evidence>
<dbReference type="GO" id="GO:0015937">
    <property type="term" value="P:coenzyme A biosynthetic process"/>
    <property type="evidence" value="ECO:0007669"/>
    <property type="project" value="UniProtKB-UniRule"/>
</dbReference>
<accession>A0A1G1KX43</accession>
<dbReference type="Pfam" id="PF01121">
    <property type="entry name" value="CoaE"/>
    <property type="match status" value="1"/>
</dbReference>
<dbReference type="InterPro" id="IPR027417">
    <property type="entry name" value="P-loop_NTPase"/>
</dbReference>
<evidence type="ECO:0000313" key="8">
    <source>
        <dbReference type="Proteomes" id="UP000178187"/>
    </source>
</evidence>
<comment type="function">
    <text evidence="5">Catalyzes the phosphorylation of the 3'-hydroxyl group of dephosphocoenzyme A to form coenzyme A.</text>
</comment>
<dbReference type="CDD" id="cd02022">
    <property type="entry name" value="DPCK"/>
    <property type="match status" value="1"/>
</dbReference>
<protein>
    <recommendedName>
        <fullName evidence="5 6">Dephospho-CoA kinase</fullName>
        <ecNumber evidence="5 6">2.7.1.24</ecNumber>
    </recommendedName>
    <alternativeName>
        <fullName evidence="5">Dephosphocoenzyme A kinase</fullName>
    </alternativeName>
</protein>
<organism evidence="7 8">
    <name type="scientific">Candidatus Danuiimicrobium aquiferis</name>
    <dbReference type="NCBI Taxonomy" id="1801832"/>
    <lineage>
        <taxon>Bacteria</taxon>
        <taxon>Pseudomonadati</taxon>
        <taxon>Candidatus Omnitrophota</taxon>
        <taxon>Candidatus Danuiimicrobium</taxon>
    </lineage>
</organism>
<gene>
    <name evidence="5" type="primary">coaE</name>
    <name evidence="7" type="ORF">A3G33_09400</name>
</gene>
<comment type="similarity">
    <text evidence="1 5">Belongs to the CoaE family.</text>
</comment>
<evidence type="ECO:0000256" key="1">
    <source>
        <dbReference type="ARBA" id="ARBA00009018"/>
    </source>
</evidence>
<keyword evidence="5 7" id="KW-0418">Kinase</keyword>
<name>A0A1G1KX43_9BACT</name>
<dbReference type="NCBIfam" id="TIGR00152">
    <property type="entry name" value="dephospho-CoA kinase"/>
    <property type="match status" value="1"/>
</dbReference>
<comment type="caution">
    <text evidence="7">The sequence shown here is derived from an EMBL/GenBank/DDBJ whole genome shotgun (WGS) entry which is preliminary data.</text>
</comment>
<evidence type="ECO:0000256" key="4">
    <source>
        <dbReference type="ARBA" id="ARBA00022993"/>
    </source>
</evidence>
<dbReference type="HAMAP" id="MF_00376">
    <property type="entry name" value="Dephospho_CoA_kinase"/>
    <property type="match status" value="1"/>
</dbReference>
<dbReference type="SUPFAM" id="SSF52540">
    <property type="entry name" value="P-loop containing nucleoside triphosphate hydrolases"/>
    <property type="match status" value="1"/>
</dbReference>
<comment type="caution">
    <text evidence="5">Lacks conserved residue(s) required for the propagation of feature annotation.</text>
</comment>
<sequence length="180" mass="21184">MLGKASVSKVIDCDEWVREIFSTENPIQKKIKRLFDIQGATDRKKIASIVFSDQNMRRRLEALIHPYVFRRMKEEIKAGEKGTIVFEIPLLFETGAERFCDATIAVYANLKSIMRRLRKKGFSVQEIKARQQAQFSQQEKKRKADFIINNSWEKEKLEKRVKRVWTKLISRDAFKSKRGV</sequence>
<proteinExistence type="inferred from homology"/>
<dbReference type="PROSITE" id="PS51219">
    <property type="entry name" value="DPCK"/>
    <property type="match status" value="1"/>
</dbReference>
<dbReference type="UniPathway" id="UPA00241">
    <property type="reaction ID" value="UER00356"/>
</dbReference>
<dbReference type="InterPro" id="IPR001977">
    <property type="entry name" value="Depp_CoAkinase"/>
</dbReference>